<reference evidence="1 2" key="1">
    <citation type="submission" date="2019-07" db="EMBL/GenBank/DDBJ databases">
        <title>Whole genome shotgun sequence of Cellulomonas xylanilytica NBRC 101102.</title>
        <authorList>
            <person name="Hosoyama A."/>
            <person name="Uohara A."/>
            <person name="Ohji S."/>
            <person name="Ichikawa N."/>
        </authorList>
    </citation>
    <scope>NUCLEOTIDE SEQUENCE [LARGE SCALE GENOMIC DNA]</scope>
    <source>
        <strain evidence="1 2">NBRC 101102</strain>
    </source>
</reference>
<organism evidence="1 2">
    <name type="scientific">Cellulomonas xylanilytica</name>
    <dbReference type="NCBI Taxonomy" id="233583"/>
    <lineage>
        <taxon>Bacteria</taxon>
        <taxon>Bacillati</taxon>
        <taxon>Actinomycetota</taxon>
        <taxon>Actinomycetes</taxon>
        <taxon>Micrococcales</taxon>
        <taxon>Cellulomonadaceae</taxon>
        <taxon>Cellulomonas</taxon>
    </lineage>
</organism>
<dbReference type="SUPFAM" id="SSF160424">
    <property type="entry name" value="BH3703-like"/>
    <property type="match status" value="1"/>
</dbReference>
<sequence length="148" mass="16474">MGLAEQQEQLGVVVRRFAEIAPQGWARLVGSWEATPDESGDVTLNWITTAVVHGGDRWLYGQVGYDEPLYDAVARLNDLSAEEGPDRRWTTLELLVDPDGTIKVELGYDEPKRSQGILDEQSHGRFERYLDTWVAEHGAVPTTPAPQA</sequence>
<dbReference type="RefSeq" id="WP_146929768.1">
    <property type="nucleotide sequence ID" value="NZ_BJUB01000012.1"/>
</dbReference>
<dbReference type="AlphaFoldDB" id="A0A510VCE1"/>
<keyword evidence="2" id="KW-1185">Reference proteome</keyword>
<evidence type="ECO:0000313" key="1">
    <source>
        <dbReference type="EMBL" id="GEK22910.1"/>
    </source>
</evidence>
<proteinExistence type="predicted"/>
<dbReference type="EMBL" id="BJUB01000012">
    <property type="protein sequence ID" value="GEK22910.1"/>
    <property type="molecule type" value="Genomic_DNA"/>
</dbReference>
<accession>A0A510VCE1</accession>
<protein>
    <submittedName>
        <fullName evidence="1">Uncharacterized protein</fullName>
    </submittedName>
</protein>
<evidence type="ECO:0000313" key="2">
    <source>
        <dbReference type="Proteomes" id="UP000321118"/>
    </source>
</evidence>
<dbReference type="OrthoDB" id="286020at2"/>
<gene>
    <name evidence="1" type="ORF">CXY01_34300</name>
</gene>
<comment type="caution">
    <text evidence="1">The sequence shown here is derived from an EMBL/GenBank/DDBJ whole genome shotgun (WGS) entry which is preliminary data.</text>
</comment>
<dbReference type="Proteomes" id="UP000321118">
    <property type="component" value="Unassembled WGS sequence"/>
</dbReference>
<name>A0A510VCE1_9CELL</name>
<dbReference type="InterPro" id="IPR036170">
    <property type="entry name" value="YezG-like_sf"/>
</dbReference>